<dbReference type="Gene3D" id="3.40.190.10">
    <property type="entry name" value="Periplasmic binding protein-like II"/>
    <property type="match status" value="2"/>
</dbReference>
<dbReference type="PRINTS" id="PR00039">
    <property type="entry name" value="HTHLYSR"/>
</dbReference>
<dbReference type="AlphaFoldDB" id="A0A2W0HQP2"/>
<dbReference type="GO" id="GO:0032993">
    <property type="term" value="C:protein-DNA complex"/>
    <property type="evidence" value="ECO:0007669"/>
    <property type="project" value="TreeGrafter"/>
</dbReference>
<gene>
    <name evidence="6" type="ORF">CR205_16090</name>
</gene>
<dbReference type="GO" id="GO:0003700">
    <property type="term" value="F:DNA-binding transcription factor activity"/>
    <property type="evidence" value="ECO:0007669"/>
    <property type="project" value="InterPro"/>
</dbReference>
<evidence type="ECO:0000256" key="2">
    <source>
        <dbReference type="ARBA" id="ARBA00023015"/>
    </source>
</evidence>
<dbReference type="Pfam" id="PF03466">
    <property type="entry name" value="LysR_substrate"/>
    <property type="match status" value="1"/>
</dbReference>
<dbReference type="CDD" id="cd08414">
    <property type="entry name" value="PBP2_LTTR_aromatics_like"/>
    <property type="match status" value="1"/>
</dbReference>
<keyword evidence="2" id="KW-0805">Transcription regulation</keyword>
<organism evidence="6 7">
    <name type="scientific">Alteribacter lacisalsi</name>
    <dbReference type="NCBI Taxonomy" id="2045244"/>
    <lineage>
        <taxon>Bacteria</taxon>
        <taxon>Bacillati</taxon>
        <taxon>Bacillota</taxon>
        <taxon>Bacilli</taxon>
        <taxon>Bacillales</taxon>
        <taxon>Bacillaceae</taxon>
        <taxon>Alteribacter</taxon>
    </lineage>
</organism>
<dbReference type="Pfam" id="PF00126">
    <property type="entry name" value="HTH_1"/>
    <property type="match status" value="1"/>
</dbReference>
<keyword evidence="7" id="KW-1185">Reference proteome</keyword>
<dbReference type="Gene3D" id="1.10.10.10">
    <property type="entry name" value="Winged helix-like DNA-binding domain superfamily/Winged helix DNA-binding domain"/>
    <property type="match status" value="1"/>
</dbReference>
<comment type="caution">
    <text evidence="6">The sequence shown here is derived from an EMBL/GenBank/DDBJ whole genome shotgun (WGS) entry which is preliminary data.</text>
</comment>
<evidence type="ECO:0000256" key="4">
    <source>
        <dbReference type="ARBA" id="ARBA00023163"/>
    </source>
</evidence>
<comment type="similarity">
    <text evidence="1">Belongs to the LysR transcriptional regulatory family.</text>
</comment>
<reference evidence="6 7" key="1">
    <citation type="submission" date="2017-10" db="EMBL/GenBank/DDBJ databases">
        <title>Bacillus sp. nov., a halophilic bacterium isolated from a Yangshapao Lake.</title>
        <authorList>
            <person name="Wang H."/>
        </authorList>
    </citation>
    <scope>NUCLEOTIDE SEQUENCE [LARGE SCALE GENOMIC DNA]</scope>
    <source>
        <strain evidence="6 7">YSP-3</strain>
    </source>
</reference>
<evidence type="ECO:0000256" key="3">
    <source>
        <dbReference type="ARBA" id="ARBA00023125"/>
    </source>
</evidence>
<feature type="domain" description="HTH lysR-type" evidence="5">
    <location>
        <begin position="20"/>
        <end position="77"/>
    </location>
</feature>
<dbReference type="Proteomes" id="UP000248066">
    <property type="component" value="Unassembled WGS sequence"/>
</dbReference>
<accession>A0A2W0HQP2</accession>
<keyword evidence="3" id="KW-0238">DNA-binding</keyword>
<dbReference type="SUPFAM" id="SSF46785">
    <property type="entry name" value="Winged helix' DNA-binding domain"/>
    <property type="match status" value="1"/>
</dbReference>
<dbReference type="InterPro" id="IPR036390">
    <property type="entry name" value="WH_DNA-bd_sf"/>
</dbReference>
<dbReference type="FunFam" id="1.10.10.10:FF:000001">
    <property type="entry name" value="LysR family transcriptional regulator"/>
    <property type="match status" value="1"/>
</dbReference>
<evidence type="ECO:0000313" key="6">
    <source>
        <dbReference type="EMBL" id="PYZ95898.1"/>
    </source>
</evidence>
<dbReference type="GO" id="GO:0003677">
    <property type="term" value="F:DNA binding"/>
    <property type="evidence" value="ECO:0007669"/>
    <property type="project" value="UniProtKB-KW"/>
</dbReference>
<dbReference type="InterPro" id="IPR005119">
    <property type="entry name" value="LysR_subst-bd"/>
</dbReference>
<proteinExistence type="inferred from homology"/>
<dbReference type="InterPro" id="IPR036388">
    <property type="entry name" value="WH-like_DNA-bd_sf"/>
</dbReference>
<protein>
    <submittedName>
        <fullName evidence="6">LysR family transcriptional regulator</fullName>
    </submittedName>
</protein>
<evidence type="ECO:0000313" key="7">
    <source>
        <dbReference type="Proteomes" id="UP000248066"/>
    </source>
</evidence>
<sequence length="328" mass="36174">MVGNRLQECFTCLRGGFYCMNLQALRYFLEVARCLNFSKAAKNLHISQPGLSQQIHALEEQFNFKLLTRTTRTVKLTKEGMFLYKKLQPSFETIEQTLMDIQEHGTIPQKNISIAAVPSAASNWVPALLPGLRAKFSDVEFYIQETSSKRVIELVRSRESDVGLFRTSSTLGETQEESTSIFEISRHPVLLVVSASHPLAAQDSVNLSEMSGETFLHYDPETSPSLHGVLEQACRTAGFVPRTMGIGPEMLTISNLIASGIGITLMPADMIDLLPGDKIKGIRIEGQELYSSISAVWNTSNFIPPVTQFALELLKEASGAFPAAVSGR</sequence>
<dbReference type="PANTHER" id="PTHR30346">
    <property type="entry name" value="TRANSCRIPTIONAL DUAL REGULATOR HCAR-RELATED"/>
    <property type="match status" value="1"/>
</dbReference>
<keyword evidence="4" id="KW-0804">Transcription</keyword>
<dbReference type="PANTHER" id="PTHR30346:SF28">
    <property type="entry name" value="HTH-TYPE TRANSCRIPTIONAL REGULATOR CYNR"/>
    <property type="match status" value="1"/>
</dbReference>
<name>A0A2W0HQP2_9BACI</name>
<dbReference type="PROSITE" id="PS50931">
    <property type="entry name" value="HTH_LYSR"/>
    <property type="match status" value="1"/>
</dbReference>
<dbReference type="InterPro" id="IPR000847">
    <property type="entry name" value="LysR_HTH_N"/>
</dbReference>
<evidence type="ECO:0000259" key="5">
    <source>
        <dbReference type="PROSITE" id="PS50931"/>
    </source>
</evidence>
<dbReference type="EMBL" id="PDOF01000003">
    <property type="protein sequence ID" value="PYZ95898.1"/>
    <property type="molecule type" value="Genomic_DNA"/>
</dbReference>
<dbReference type="SUPFAM" id="SSF53850">
    <property type="entry name" value="Periplasmic binding protein-like II"/>
    <property type="match status" value="1"/>
</dbReference>
<evidence type="ECO:0000256" key="1">
    <source>
        <dbReference type="ARBA" id="ARBA00009437"/>
    </source>
</evidence>